<evidence type="ECO:0000313" key="4">
    <source>
        <dbReference type="EMBL" id="KAG5592071.1"/>
    </source>
</evidence>
<proteinExistence type="predicted"/>
<keyword evidence="5" id="KW-1185">Reference proteome</keyword>
<dbReference type="AlphaFoldDB" id="A0A9J5XWS7"/>
<protein>
    <recommendedName>
        <fullName evidence="3">Neprosin PEP catalytic domain-containing protein</fullName>
    </recommendedName>
</protein>
<dbReference type="InterPro" id="IPR025521">
    <property type="entry name" value="Neprosin_propep"/>
</dbReference>
<comment type="caution">
    <text evidence="4">The sequence shown here is derived from an EMBL/GenBank/DDBJ whole genome shotgun (WGS) entry which is preliminary data.</text>
</comment>
<reference evidence="4 5" key="1">
    <citation type="submission" date="2020-09" db="EMBL/GenBank/DDBJ databases">
        <title>De no assembly of potato wild relative species, Solanum commersonii.</title>
        <authorList>
            <person name="Cho K."/>
        </authorList>
    </citation>
    <scope>NUCLEOTIDE SEQUENCE [LARGE SCALE GENOMIC DNA]</scope>
    <source>
        <strain evidence="4">LZ3.2</strain>
        <tissue evidence="4">Leaf</tissue>
    </source>
</reference>
<evidence type="ECO:0000313" key="5">
    <source>
        <dbReference type="Proteomes" id="UP000824120"/>
    </source>
</evidence>
<feature type="domain" description="Neprosin PEP catalytic" evidence="3">
    <location>
        <begin position="145"/>
        <end position="386"/>
    </location>
</feature>
<dbReference type="InterPro" id="IPR053168">
    <property type="entry name" value="Glutamic_endopeptidase"/>
</dbReference>
<keyword evidence="2" id="KW-0732">Signal</keyword>
<dbReference type="Pfam" id="PF03080">
    <property type="entry name" value="Neprosin"/>
    <property type="match status" value="1"/>
</dbReference>
<dbReference type="OrthoDB" id="1247575at2759"/>
<organism evidence="4 5">
    <name type="scientific">Solanum commersonii</name>
    <name type="common">Commerson's wild potato</name>
    <name type="synonym">Commerson's nightshade</name>
    <dbReference type="NCBI Taxonomy" id="4109"/>
    <lineage>
        <taxon>Eukaryota</taxon>
        <taxon>Viridiplantae</taxon>
        <taxon>Streptophyta</taxon>
        <taxon>Embryophyta</taxon>
        <taxon>Tracheophyta</taxon>
        <taxon>Spermatophyta</taxon>
        <taxon>Magnoliopsida</taxon>
        <taxon>eudicotyledons</taxon>
        <taxon>Gunneridae</taxon>
        <taxon>Pentapetalae</taxon>
        <taxon>asterids</taxon>
        <taxon>lamiids</taxon>
        <taxon>Solanales</taxon>
        <taxon>Solanaceae</taxon>
        <taxon>Solanoideae</taxon>
        <taxon>Solaneae</taxon>
        <taxon>Solanum</taxon>
    </lineage>
</organism>
<feature type="signal peptide" evidence="2">
    <location>
        <begin position="1"/>
        <end position="28"/>
    </location>
</feature>
<evidence type="ECO:0000256" key="2">
    <source>
        <dbReference type="SAM" id="SignalP"/>
    </source>
</evidence>
<sequence>MNITRMHLRVVQLLIAIMIFLNYNEVEGLSKKEDEEFEKQLKILNKPPIKTIKTKYGDIYDCVDFYQQPAFDHPLLKVKIHAHHPQMKPSFSLTKRDNLESSTSNSSSEIGLKDGGCPMGTVPIRRTTKEDLIREKRANQFNASYARGIYHFALAQTYNQNNMFTGASMISSIYSPKVLPNQWSASVMKLQNGGDQIQAGWRVDPVLYGDTRARFFSLFKSGTTQCFNTRCPGFVIMNNKIPLDMVFSPTSSLNKIYVDLFLIQKDLKTGRWWLIYSKDLIKIGYWPPDLFKGLKGFASRAAWGGEVFSSGPTFPPMGSGIFVQNPDSNKDAYCRKVSILNSIGNVIPVDTQLQIVNDAPELYTVLDIPFTSDAFGSTVFFGGPGT</sequence>
<evidence type="ECO:0000256" key="1">
    <source>
        <dbReference type="SAM" id="MobiDB-lite"/>
    </source>
</evidence>
<dbReference type="PROSITE" id="PS52045">
    <property type="entry name" value="NEPROSIN_PEP_CD"/>
    <property type="match status" value="1"/>
</dbReference>
<dbReference type="EMBL" id="JACXVP010000008">
    <property type="protein sequence ID" value="KAG5592071.1"/>
    <property type="molecule type" value="Genomic_DNA"/>
</dbReference>
<dbReference type="InterPro" id="IPR004314">
    <property type="entry name" value="Neprosin"/>
</dbReference>
<dbReference type="Pfam" id="PF14365">
    <property type="entry name" value="Neprosin_AP"/>
    <property type="match status" value="1"/>
</dbReference>
<dbReference type="Proteomes" id="UP000824120">
    <property type="component" value="Chromosome 8"/>
</dbReference>
<dbReference type="PANTHER" id="PTHR31589">
    <property type="entry name" value="PROTEIN, PUTATIVE (DUF239)-RELATED-RELATED"/>
    <property type="match status" value="1"/>
</dbReference>
<accession>A0A9J5XWS7</accession>
<dbReference type="PANTHER" id="PTHR31589:SF139">
    <property type="entry name" value="NEPROSIN DOMAIN-CONTAINING PROTEIN"/>
    <property type="match status" value="1"/>
</dbReference>
<name>A0A9J5XWS7_SOLCO</name>
<feature type="region of interest" description="Disordered" evidence="1">
    <location>
        <begin position="89"/>
        <end position="114"/>
    </location>
</feature>
<evidence type="ECO:0000259" key="3">
    <source>
        <dbReference type="PROSITE" id="PS52045"/>
    </source>
</evidence>
<feature type="chain" id="PRO_5039947280" description="Neprosin PEP catalytic domain-containing protein" evidence="2">
    <location>
        <begin position="29"/>
        <end position="386"/>
    </location>
</feature>
<gene>
    <name evidence="4" type="ORF">H5410_042585</name>
</gene>